<evidence type="ECO:0000256" key="2">
    <source>
        <dbReference type="ARBA" id="ARBA00022630"/>
    </source>
</evidence>
<name>A0A2U3AK91_9BACL</name>
<dbReference type="GO" id="GO:0050660">
    <property type="term" value="F:flavin adenine dinucleotide binding"/>
    <property type="evidence" value="ECO:0007669"/>
    <property type="project" value="InterPro"/>
</dbReference>
<dbReference type="RefSeq" id="WP_109306490.1">
    <property type="nucleotide sequence ID" value="NZ_BJUF01000005.1"/>
</dbReference>
<gene>
    <name evidence="6" type="ORF">DEX24_11070</name>
</gene>
<dbReference type="PANTHER" id="PTHR10961">
    <property type="entry name" value="PEROXISOMAL SARCOSINE OXIDASE"/>
    <property type="match status" value="1"/>
</dbReference>
<comment type="cofactor">
    <cofactor evidence="1">
        <name>FAD</name>
        <dbReference type="ChEBI" id="CHEBI:57692"/>
    </cofactor>
</comment>
<keyword evidence="4" id="KW-0560">Oxidoreductase</keyword>
<evidence type="ECO:0000256" key="3">
    <source>
        <dbReference type="ARBA" id="ARBA00022827"/>
    </source>
</evidence>
<sequence>MHFDTIIIGGGSMGMSAGYFSAKNGKQTLIIDRYEPPHHYGSHHGNTRIIRYAYGEGLDYVPLALRAKELWQEAEMLTQRRLISAVGVLNIGCQDDIFMKNIIQSAKDFNLPLVVMTKEEIEKKWPTIHLQQQQIGCYEPSAGYLHVEDCIAAYKDLAQLEGAYFSFNNTVLKIEQQPQHIVVHTTKGHFTADHIIVTVGAWAHHFLQEATIQLPLTPLRKTFAWFEASEHFSEEKFPCFSFIEQNATYYGFPNIDGTGLKIGRHDGGQPMDPRGKRHDFGSYIEDEGDLVHFLKRYMPSVSKLIDGQACMYSMTPDEDFIIDYAPTSKRIIIAAGFSGHGFKFASAIGELLSQLANDEKSPFLSPRFAINRFIT</sequence>
<accession>A0A2U3AK91</accession>
<reference evidence="6 7" key="1">
    <citation type="submission" date="2018-05" db="EMBL/GenBank/DDBJ databases">
        <title>Kurthia sibirica genome sequence.</title>
        <authorList>
            <person name="Maclea K.S."/>
            <person name="Goen A.E."/>
        </authorList>
    </citation>
    <scope>NUCLEOTIDE SEQUENCE [LARGE SCALE GENOMIC DNA]</scope>
    <source>
        <strain evidence="6 7">ATCC 49154</strain>
    </source>
</reference>
<dbReference type="OrthoDB" id="9778740at2"/>
<protein>
    <submittedName>
        <fullName evidence="6">N-methyl-L-tryptophan oxidase</fullName>
    </submittedName>
</protein>
<dbReference type="Gene3D" id="3.30.9.10">
    <property type="entry name" value="D-Amino Acid Oxidase, subunit A, domain 2"/>
    <property type="match status" value="1"/>
</dbReference>
<keyword evidence="2" id="KW-0285">Flavoprotein</keyword>
<evidence type="ECO:0000259" key="5">
    <source>
        <dbReference type="Pfam" id="PF01266"/>
    </source>
</evidence>
<keyword evidence="7" id="KW-1185">Reference proteome</keyword>
<evidence type="ECO:0000256" key="4">
    <source>
        <dbReference type="ARBA" id="ARBA00023002"/>
    </source>
</evidence>
<feature type="domain" description="FAD dependent oxidoreductase" evidence="5">
    <location>
        <begin position="4"/>
        <end position="355"/>
    </location>
</feature>
<evidence type="ECO:0000313" key="6">
    <source>
        <dbReference type="EMBL" id="PWI24947.1"/>
    </source>
</evidence>
<dbReference type="PANTHER" id="PTHR10961:SF7">
    <property type="entry name" value="FAD DEPENDENT OXIDOREDUCTASE DOMAIN-CONTAINING PROTEIN"/>
    <property type="match status" value="1"/>
</dbReference>
<keyword evidence="3" id="KW-0274">FAD</keyword>
<organism evidence="6 7">
    <name type="scientific">Kurthia sibirica</name>
    <dbReference type="NCBI Taxonomy" id="202750"/>
    <lineage>
        <taxon>Bacteria</taxon>
        <taxon>Bacillati</taxon>
        <taxon>Bacillota</taxon>
        <taxon>Bacilli</taxon>
        <taxon>Bacillales</taxon>
        <taxon>Caryophanaceae</taxon>
        <taxon>Kurthia</taxon>
    </lineage>
</organism>
<dbReference type="Pfam" id="PF01266">
    <property type="entry name" value="DAO"/>
    <property type="match status" value="1"/>
</dbReference>
<dbReference type="Gene3D" id="3.50.50.60">
    <property type="entry name" value="FAD/NAD(P)-binding domain"/>
    <property type="match status" value="1"/>
</dbReference>
<dbReference type="EMBL" id="QFVR01000014">
    <property type="protein sequence ID" value="PWI24947.1"/>
    <property type="molecule type" value="Genomic_DNA"/>
</dbReference>
<dbReference type="InterPro" id="IPR045170">
    <property type="entry name" value="MTOX"/>
</dbReference>
<dbReference type="InterPro" id="IPR036188">
    <property type="entry name" value="FAD/NAD-bd_sf"/>
</dbReference>
<dbReference type="GO" id="GO:0008115">
    <property type="term" value="F:sarcosine oxidase activity"/>
    <property type="evidence" value="ECO:0007669"/>
    <property type="project" value="TreeGrafter"/>
</dbReference>
<dbReference type="AlphaFoldDB" id="A0A2U3AK91"/>
<dbReference type="InterPro" id="IPR006076">
    <property type="entry name" value="FAD-dep_OxRdtase"/>
</dbReference>
<dbReference type="SUPFAM" id="SSF51905">
    <property type="entry name" value="FAD/NAD(P)-binding domain"/>
    <property type="match status" value="1"/>
</dbReference>
<comment type="caution">
    <text evidence="6">The sequence shown here is derived from an EMBL/GenBank/DDBJ whole genome shotgun (WGS) entry which is preliminary data.</text>
</comment>
<dbReference type="SUPFAM" id="SSF54373">
    <property type="entry name" value="FAD-linked reductases, C-terminal domain"/>
    <property type="match status" value="1"/>
</dbReference>
<evidence type="ECO:0000256" key="1">
    <source>
        <dbReference type="ARBA" id="ARBA00001974"/>
    </source>
</evidence>
<evidence type="ECO:0000313" key="7">
    <source>
        <dbReference type="Proteomes" id="UP000245938"/>
    </source>
</evidence>
<dbReference type="NCBIfam" id="NF008425">
    <property type="entry name" value="PRK11259.1"/>
    <property type="match status" value="1"/>
</dbReference>
<dbReference type="GO" id="GO:0005829">
    <property type="term" value="C:cytosol"/>
    <property type="evidence" value="ECO:0007669"/>
    <property type="project" value="TreeGrafter"/>
</dbReference>
<dbReference type="Proteomes" id="UP000245938">
    <property type="component" value="Unassembled WGS sequence"/>
</dbReference>
<proteinExistence type="predicted"/>